<proteinExistence type="predicted"/>
<dbReference type="Proteomes" id="UP001500840">
    <property type="component" value="Unassembled WGS sequence"/>
</dbReference>
<dbReference type="EMBL" id="BAABGA010000072">
    <property type="protein sequence ID" value="GAA4464721.1"/>
    <property type="molecule type" value="Genomic_DNA"/>
</dbReference>
<name>A0ABP8NEY3_9BACT</name>
<organism evidence="1 2">
    <name type="scientific">Novipirellula rosea</name>
    <dbReference type="NCBI Taxonomy" id="1031540"/>
    <lineage>
        <taxon>Bacteria</taxon>
        <taxon>Pseudomonadati</taxon>
        <taxon>Planctomycetota</taxon>
        <taxon>Planctomycetia</taxon>
        <taxon>Pirellulales</taxon>
        <taxon>Pirellulaceae</taxon>
        <taxon>Novipirellula</taxon>
    </lineage>
</organism>
<comment type="caution">
    <text evidence="1">The sequence shown here is derived from an EMBL/GenBank/DDBJ whole genome shotgun (WGS) entry which is preliminary data.</text>
</comment>
<accession>A0ABP8NEY3</accession>
<evidence type="ECO:0000313" key="2">
    <source>
        <dbReference type="Proteomes" id="UP001500840"/>
    </source>
</evidence>
<sequence>MECKLGVAARPGQTGCCDAADCLDLSEQAICGGFRLGFSGPLHTFTALRVKLTRPDGYKKLIVPTANL</sequence>
<gene>
    <name evidence="1" type="ORF">GCM10023156_51450</name>
</gene>
<reference evidence="2" key="1">
    <citation type="journal article" date="2019" name="Int. J. Syst. Evol. Microbiol.">
        <title>The Global Catalogue of Microorganisms (GCM) 10K type strain sequencing project: providing services to taxonomists for standard genome sequencing and annotation.</title>
        <authorList>
            <consortium name="The Broad Institute Genomics Platform"/>
            <consortium name="The Broad Institute Genome Sequencing Center for Infectious Disease"/>
            <person name="Wu L."/>
            <person name="Ma J."/>
        </authorList>
    </citation>
    <scope>NUCLEOTIDE SEQUENCE [LARGE SCALE GENOMIC DNA]</scope>
    <source>
        <strain evidence="2">JCM 17759</strain>
    </source>
</reference>
<evidence type="ECO:0000313" key="1">
    <source>
        <dbReference type="EMBL" id="GAA4464721.1"/>
    </source>
</evidence>
<keyword evidence="2" id="KW-1185">Reference proteome</keyword>
<protein>
    <submittedName>
        <fullName evidence="1">Uncharacterized protein</fullName>
    </submittedName>
</protein>